<comment type="caution">
    <text evidence="1">The sequence shown here is derived from an EMBL/GenBank/DDBJ whole genome shotgun (WGS) entry which is preliminary data.</text>
</comment>
<accession>A0AAN8NRI6</accession>
<reference evidence="1 2" key="1">
    <citation type="submission" date="2023-10" db="EMBL/GenBank/DDBJ databases">
        <title>Genomes of two closely related lineages of the louse Polyplax serrata with different host specificities.</title>
        <authorList>
            <person name="Martinu J."/>
            <person name="Tarabai H."/>
            <person name="Stefka J."/>
            <person name="Hypsa V."/>
        </authorList>
    </citation>
    <scope>NUCLEOTIDE SEQUENCE [LARGE SCALE GENOMIC DNA]</scope>
    <source>
        <strain evidence="1">HR10_N</strain>
    </source>
</reference>
<proteinExistence type="predicted"/>
<evidence type="ECO:0000313" key="1">
    <source>
        <dbReference type="EMBL" id="KAK6625862.1"/>
    </source>
</evidence>
<sequence>MSDVVPFKKLDSLTDAGYLSCGVRKLPRVLNTRPVYVLLWCRHPFSDVVHVEANDFNNNGND</sequence>
<dbReference type="EMBL" id="JAWJWE010000037">
    <property type="protein sequence ID" value="KAK6625862.1"/>
    <property type="molecule type" value="Genomic_DNA"/>
</dbReference>
<dbReference type="Proteomes" id="UP001372834">
    <property type="component" value="Unassembled WGS sequence"/>
</dbReference>
<evidence type="ECO:0000313" key="2">
    <source>
        <dbReference type="Proteomes" id="UP001372834"/>
    </source>
</evidence>
<organism evidence="1 2">
    <name type="scientific">Polyplax serrata</name>
    <name type="common">Common mouse louse</name>
    <dbReference type="NCBI Taxonomy" id="468196"/>
    <lineage>
        <taxon>Eukaryota</taxon>
        <taxon>Metazoa</taxon>
        <taxon>Ecdysozoa</taxon>
        <taxon>Arthropoda</taxon>
        <taxon>Hexapoda</taxon>
        <taxon>Insecta</taxon>
        <taxon>Pterygota</taxon>
        <taxon>Neoptera</taxon>
        <taxon>Paraneoptera</taxon>
        <taxon>Psocodea</taxon>
        <taxon>Troctomorpha</taxon>
        <taxon>Phthiraptera</taxon>
        <taxon>Anoplura</taxon>
        <taxon>Polyplacidae</taxon>
        <taxon>Polyplax</taxon>
    </lineage>
</organism>
<gene>
    <name evidence="1" type="ORF">RUM43_006161</name>
</gene>
<protein>
    <submittedName>
        <fullName evidence="1">Uncharacterized protein</fullName>
    </submittedName>
</protein>
<dbReference type="AlphaFoldDB" id="A0AAN8NRI6"/>
<name>A0AAN8NRI6_POLSC</name>